<dbReference type="Pfam" id="PF13349">
    <property type="entry name" value="DUF4097"/>
    <property type="match status" value="1"/>
</dbReference>
<dbReference type="OrthoDB" id="2588856at2"/>
<sequence length="264" mass="28724">MSIKKIGVIAIIVIILGAAINIGMNIAGGSNKKTEEIEIAEKFTKIEIIGDNTAIEVVQSSDSKGKVEFKNKKGASSKIKAYVKGNTLHVEKKKKFFGGINIGLNTSHNKIIVSVPDEKYEELTTETDNGQITVNNLQIANVDIKTDNGKIVLEDLESKKVYVKTDNGKIDFHHVSGDVEAKTDNGQITMVTDNLERNISFKTDNGLINIHTTTEPKNATIQADIDNGRINIFGSANEKTVFGKGKNIIDLRTDNGVISIIKGD</sequence>
<dbReference type="EMBL" id="FOXU01000001">
    <property type="protein sequence ID" value="SFQ04237.1"/>
    <property type="molecule type" value="Genomic_DNA"/>
</dbReference>
<reference evidence="4" key="1">
    <citation type="submission" date="2016-10" db="EMBL/GenBank/DDBJ databases">
        <authorList>
            <person name="Varghese N."/>
            <person name="Submissions S."/>
        </authorList>
    </citation>
    <scope>NUCLEOTIDE SEQUENCE [LARGE SCALE GENOMIC DNA]</scope>
    <source>
        <strain evidence="4">DSM 11706</strain>
    </source>
</reference>
<name>A0A1I5VA69_9BACI</name>
<keyword evidence="4" id="KW-1185">Reference proteome</keyword>
<dbReference type="AlphaFoldDB" id="A0A1I5VA69"/>
<keyword evidence="1" id="KW-0812">Transmembrane</keyword>
<dbReference type="Proteomes" id="UP000198734">
    <property type="component" value="Unassembled WGS sequence"/>
</dbReference>
<feature type="transmembrane region" description="Helical" evidence="1">
    <location>
        <begin position="6"/>
        <end position="27"/>
    </location>
</feature>
<evidence type="ECO:0000313" key="3">
    <source>
        <dbReference type="EMBL" id="SFQ04237.1"/>
    </source>
</evidence>
<proteinExistence type="predicted"/>
<feature type="domain" description="DUF4097" evidence="2">
    <location>
        <begin position="44"/>
        <end position="260"/>
    </location>
</feature>
<evidence type="ECO:0000313" key="4">
    <source>
        <dbReference type="Proteomes" id="UP000198734"/>
    </source>
</evidence>
<keyword evidence="1" id="KW-0472">Membrane</keyword>
<keyword evidence="1" id="KW-1133">Transmembrane helix</keyword>
<gene>
    <name evidence="3" type="ORF">SAMN05421670_0726</name>
</gene>
<evidence type="ECO:0000256" key="1">
    <source>
        <dbReference type="SAM" id="Phobius"/>
    </source>
</evidence>
<protein>
    <submittedName>
        <fullName evidence="3">Putative adhesin</fullName>
    </submittedName>
</protein>
<dbReference type="RefSeq" id="WP_093534262.1">
    <property type="nucleotide sequence ID" value="NZ_FOXU01000001.1"/>
</dbReference>
<dbReference type="STRING" id="126156.SAMN05421670_0726"/>
<dbReference type="InterPro" id="IPR025164">
    <property type="entry name" value="Toastrack_DUF4097"/>
</dbReference>
<evidence type="ECO:0000259" key="2">
    <source>
        <dbReference type="Pfam" id="PF13349"/>
    </source>
</evidence>
<accession>A0A1I5VA69</accession>
<dbReference type="Gene3D" id="2.160.20.120">
    <property type="match status" value="1"/>
</dbReference>
<organism evidence="3 4">
    <name type="scientific">Psychrobacillus psychrotolerans</name>
    <dbReference type="NCBI Taxonomy" id="126156"/>
    <lineage>
        <taxon>Bacteria</taxon>
        <taxon>Bacillati</taxon>
        <taxon>Bacillota</taxon>
        <taxon>Bacilli</taxon>
        <taxon>Bacillales</taxon>
        <taxon>Bacillaceae</taxon>
        <taxon>Psychrobacillus</taxon>
    </lineage>
</organism>